<dbReference type="GO" id="GO:0016020">
    <property type="term" value="C:membrane"/>
    <property type="evidence" value="ECO:0007669"/>
    <property type="project" value="TreeGrafter"/>
</dbReference>
<evidence type="ECO:0000313" key="4">
    <source>
        <dbReference type="WBParaSite" id="GPUH_0001880401-mRNA-1"/>
    </source>
</evidence>
<keyword evidence="3" id="KW-1185">Reference proteome</keyword>
<dbReference type="WBParaSite" id="GPUH_0001880401-mRNA-1">
    <property type="protein sequence ID" value="GPUH_0001880401-mRNA-1"/>
    <property type="gene ID" value="GPUH_0001880401"/>
</dbReference>
<keyword evidence="1" id="KW-0472">Membrane</keyword>
<name>A0A183ECT8_9BILA</name>
<dbReference type="PANTHER" id="PTHR45757">
    <property type="entry name" value="PROTEIN CBG23364-RELATED"/>
    <property type="match status" value="1"/>
</dbReference>
<sequence>MRVVPEQSVPVDKETQNDEDTNLKTSVFGTRTRFVMVVIVLICLASIWSNILAFNFAVICMETPQNVSNGDESLDTSDRHDFTNREQSWLTSIVAVAALLANLPVVTLINHFGIRTVFTSLGVLSSASTCLIPLALQVNLPIFYLLIFLYVVFTIDAILELK</sequence>
<evidence type="ECO:0000313" key="2">
    <source>
        <dbReference type="EMBL" id="VDN32442.1"/>
    </source>
</evidence>
<keyword evidence="1" id="KW-0812">Transmembrane</keyword>
<evidence type="ECO:0000256" key="1">
    <source>
        <dbReference type="SAM" id="Phobius"/>
    </source>
</evidence>
<dbReference type="OrthoDB" id="5862727at2759"/>
<evidence type="ECO:0000313" key="3">
    <source>
        <dbReference type="Proteomes" id="UP000271098"/>
    </source>
</evidence>
<feature type="transmembrane region" description="Helical" evidence="1">
    <location>
        <begin position="34"/>
        <end position="59"/>
    </location>
</feature>
<feature type="transmembrane region" description="Helical" evidence="1">
    <location>
        <begin position="89"/>
        <end position="109"/>
    </location>
</feature>
<protein>
    <submittedName>
        <fullName evidence="4">MFS domain-containing protein</fullName>
    </submittedName>
</protein>
<dbReference type="SUPFAM" id="SSF103473">
    <property type="entry name" value="MFS general substrate transporter"/>
    <property type="match status" value="1"/>
</dbReference>
<gene>
    <name evidence="2" type="ORF">GPUH_LOCUS18779</name>
</gene>
<dbReference type="EMBL" id="UYRT01087336">
    <property type="protein sequence ID" value="VDN32442.1"/>
    <property type="molecule type" value="Genomic_DNA"/>
</dbReference>
<keyword evidence="1" id="KW-1133">Transmembrane helix</keyword>
<dbReference type="Gene3D" id="1.20.1250.20">
    <property type="entry name" value="MFS general substrate transporter like domains"/>
    <property type="match status" value="1"/>
</dbReference>
<accession>A0A183ECT8</accession>
<proteinExistence type="predicted"/>
<dbReference type="Proteomes" id="UP000271098">
    <property type="component" value="Unassembled WGS sequence"/>
</dbReference>
<feature type="transmembrane region" description="Helical" evidence="1">
    <location>
        <begin position="142"/>
        <end position="159"/>
    </location>
</feature>
<reference evidence="4" key="1">
    <citation type="submission" date="2016-06" db="UniProtKB">
        <authorList>
            <consortium name="WormBaseParasite"/>
        </authorList>
    </citation>
    <scope>IDENTIFICATION</scope>
</reference>
<dbReference type="AlphaFoldDB" id="A0A183ECT8"/>
<dbReference type="PANTHER" id="PTHR45757:SF23">
    <property type="entry name" value="MAJOR FACILITATOR SUPERFAMILY (MFS) PROFILE DOMAIN-CONTAINING PROTEIN"/>
    <property type="match status" value="1"/>
</dbReference>
<reference evidence="2 3" key="2">
    <citation type="submission" date="2018-11" db="EMBL/GenBank/DDBJ databases">
        <authorList>
            <consortium name="Pathogen Informatics"/>
        </authorList>
    </citation>
    <scope>NUCLEOTIDE SEQUENCE [LARGE SCALE GENOMIC DNA]</scope>
</reference>
<organism evidence="4">
    <name type="scientific">Gongylonema pulchrum</name>
    <dbReference type="NCBI Taxonomy" id="637853"/>
    <lineage>
        <taxon>Eukaryota</taxon>
        <taxon>Metazoa</taxon>
        <taxon>Ecdysozoa</taxon>
        <taxon>Nematoda</taxon>
        <taxon>Chromadorea</taxon>
        <taxon>Rhabditida</taxon>
        <taxon>Spirurina</taxon>
        <taxon>Spiruromorpha</taxon>
        <taxon>Spiruroidea</taxon>
        <taxon>Gongylonematidae</taxon>
        <taxon>Gongylonema</taxon>
    </lineage>
</organism>
<dbReference type="InterPro" id="IPR036259">
    <property type="entry name" value="MFS_trans_sf"/>
</dbReference>